<feature type="compositionally biased region" description="Basic and acidic residues" evidence="1">
    <location>
        <begin position="18"/>
        <end position="30"/>
    </location>
</feature>
<dbReference type="Gene3D" id="1.25.40.10">
    <property type="entry name" value="Tetratricopeptide repeat domain"/>
    <property type="match status" value="1"/>
</dbReference>
<dbReference type="EMBL" id="SWFT01000122">
    <property type="protein sequence ID" value="KAA8899583.1"/>
    <property type="molecule type" value="Genomic_DNA"/>
</dbReference>
<dbReference type="SUPFAM" id="SSF48439">
    <property type="entry name" value="Protein prenylyltransferase"/>
    <property type="match status" value="1"/>
</dbReference>
<organism evidence="2 3">
    <name type="scientific">Diutina rugosa</name>
    <name type="common">Yeast</name>
    <name type="synonym">Candida rugosa</name>
    <dbReference type="NCBI Taxonomy" id="5481"/>
    <lineage>
        <taxon>Eukaryota</taxon>
        <taxon>Fungi</taxon>
        <taxon>Dikarya</taxon>
        <taxon>Ascomycota</taxon>
        <taxon>Saccharomycotina</taxon>
        <taxon>Pichiomycetes</taxon>
        <taxon>Debaryomycetaceae</taxon>
        <taxon>Diutina</taxon>
    </lineage>
</organism>
<feature type="region of interest" description="Disordered" evidence="1">
    <location>
        <begin position="1"/>
        <end position="51"/>
    </location>
</feature>
<protein>
    <submittedName>
        <fullName evidence="2">Uncharacterized protein</fullName>
    </submittedName>
</protein>
<gene>
    <name evidence="2" type="ORF">DIURU_004250</name>
</gene>
<dbReference type="VEuPathDB" id="FungiDB:DIURU_004250"/>
<dbReference type="Proteomes" id="UP000449547">
    <property type="component" value="Unassembled WGS sequence"/>
</dbReference>
<dbReference type="RefSeq" id="XP_034010984.1">
    <property type="nucleotide sequence ID" value="XM_034157103.1"/>
</dbReference>
<evidence type="ECO:0000256" key="1">
    <source>
        <dbReference type="SAM" id="MobiDB-lite"/>
    </source>
</evidence>
<keyword evidence="3" id="KW-1185">Reference proteome</keyword>
<dbReference type="OrthoDB" id="5328412at2759"/>
<dbReference type="OMA" id="WSENAEQ"/>
<name>A0A642UIG0_DIURU</name>
<dbReference type="GeneID" id="54782901"/>
<evidence type="ECO:0000313" key="3">
    <source>
        <dbReference type="Proteomes" id="UP000449547"/>
    </source>
</evidence>
<dbReference type="AlphaFoldDB" id="A0A642UIG0"/>
<proteinExistence type="predicted"/>
<sequence length="500" mass="54932">MSQNPVTKLKLPKKGFAGRREAQKNDDKAKPTTLVTAEDYSEEGSELEENGDRWYGSDLSKALRFYQKAFEHYQQAIELGNDAEAYYNCTRLLFHVYSNYTKPGYLDMIKTDGISSVLVGLENIVKAYQQAASLPNPSTDLLYNMALVYTEVVEADDNSQNVWDAGVQARDLFSQVLGRQSNEFDQFLSELSEVSTSGNVGVTGSGNTNSSSSQTAEMESVSVVQPTDIYDTVLAGFKLVQAMAESGVTLDNDWAQFVSQLDAAANNLVNNFSETSSSPNSMVQNLTQSQVEELSLSKLAIEAVSGDSAHCIELWNNDSRAPFTAERYMVANDCLNTVIEREGIADPQLQWKVVSQQAAWLKQAQTLLSERHSTITKTSSSAEELGSLLAQLAECIIARADAEIQRSQINCDAANNNREILVRNAKTLLKSAMSYAKTSGGLRERASEKLARQAQLAEAVARMGLLEGKSASEMDQIMGVGKWQRVVQEILVLGIYPNIQ</sequence>
<evidence type="ECO:0000313" key="2">
    <source>
        <dbReference type="EMBL" id="KAA8899583.1"/>
    </source>
</evidence>
<feature type="compositionally biased region" description="Acidic residues" evidence="1">
    <location>
        <begin position="39"/>
        <end position="49"/>
    </location>
</feature>
<accession>A0A642UIG0</accession>
<dbReference type="InterPro" id="IPR011990">
    <property type="entry name" value="TPR-like_helical_dom_sf"/>
</dbReference>
<comment type="caution">
    <text evidence="2">The sequence shown here is derived from an EMBL/GenBank/DDBJ whole genome shotgun (WGS) entry which is preliminary data.</text>
</comment>
<reference evidence="2 3" key="1">
    <citation type="submission" date="2019-07" db="EMBL/GenBank/DDBJ databases">
        <title>Genome assembly of two rare yeast pathogens: Diutina rugosa and Trichomonascus ciferrii.</title>
        <authorList>
            <person name="Mixao V."/>
            <person name="Saus E."/>
            <person name="Hansen A."/>
            <person name="Lass-Flor C."/>
            <person name="Gabaldon T."/>
        </authorList>
    </citation>
    <scope>NUCLEOTIDE SEQUENCE [LARGE SCALE GENOMIC DNA]</scope>
    <source>
        <strain evidence="2 3">CBS 613</strain>
    </source>
</reference>